<reference evidence="1" key="1">
    <citation type="submission" date="2020-05" db="EMBL/GenBank/DDBJ databases">
        <title>Phylogenomic resolution of chytrid fungi.</title>
        <authorList>
            <person name="Stajich J.E."/>
            <person name="Amses K."/>
            <person name="Simmons R."/>
            <person name="Seto K."/>
            <person name="Myers J."/>
            <person name="Bonds A."/>
            <person name="Quandt C.A."/>
            <person name="Barry K."/>
            <person name="Liu P."/>
            <person name="Grigoriev I."/>
            <person name="Longcore J.E."/>
            <person name="James T.Y."/>
        </authorList>
    </citation>
    <scope>NUCLEOTIDE SEQUENCE</scope>
    <source>
        <strain evidence="1">JEL0476</strain>
    </source>
</reference>
<gene>
    <name evidence="1" type="primary">NDUFAF6</name>
    <name evidence="1" type="ORF">HK099_004680</name>
</gene>
<dbReference type="Pfam" id="PF00494">
    <property type="entry name" value="SQS_PSY"/>
    <property type="match status" value="1"/>
</dbReference>
<evidence type="ECO:0000313" key="2">
    <source>
        <dbReference type="Proteomes" id="UP001211065"/>
    </source>
</evidence>
<dbReference type="InterPro" id="IPR002060">
    <property type="entry name" value="Squ/phyt_synthse"/>
</dbReference>
<accession>A0AAD5XZG3</accession>
<dbReference type="AlphaFoldDB" id="A0AAD5XZG3"/>
<sequence>MNKKNLDICSNLVRTFDYENYLCALFSPKEVRSCFFAIRAFNVEVAGIREKISDPNIGLMKIQWWKDQISNTFKGKPPNHHVTLLLAESLETSNLSINWFNRILNERAENLNDPQYNTLEELENYAENTSSSLLYLQLEALGLKNVTTDHVASHIGKAVGISTIIRATPYHVRERRFYLPTQIAAKVRNDFKLSTESVFRTGPSSELSDVVFDVATCANDHLITARSQAPKLSKQAIPGLLNIVFFKFY</sequence>
<keyword evidence="2" id="KW-1185">Reference proteome</keyword>
<dbReference type="Proteomes" id="UP001211065">
    <property type="component" value="Unassembled WGS sequence"/>
</dbReference>
<name>A0AAD5XZG3_9FUNG</name>
<protein>
    <submittedName>
        <fullName evidence="1">NADH dehydrogenase (Ubiquinone) complex I, assembly factor 6</fullName>
    </submittedName>
</protein>
<dbReference type="Gene3D" id="1.10.600.10">
    <property type="entry name" value="Farnesyl Diphosphate Synthase"/>
    <property type="match status" value="1"/>
</dbReference>
<organism evidence="1 2">
    <name type="scientific">Clydaea vesicula</name>
    <dbReference type="NCBI Taxonomy" id="447962"/>
    <lineage>
        <taxon>Eukaryota</taxon>
        <taxon>Fungi</taxon>
        <taxon>Fungi incertae sedis</taxon>
        <taxon>Chytridiomycota</taxon>
        <taxon>Chytridiomycota incertae sedis</taxon>
        <taxon>Chytridiomycetes</taxon>
        <taxon>Lobulomycetales</taxon>
        <taxon>Lobulomycetaceae</taxon>
        <taxon>Clydaea</taxon>
    </lineage>
</organism>
<dbReference type="EMBL" id="JADGJW010000338">
    <property type="protein sequence ID" value="KAJ3219461.1"/>
    <property type="molecule type" value="Genomic_DNA"/>
</dbReference>
<comment type="caution">
    <text evidence="1">The sequence shown here is derived from an EMBL/GenBank/DDBJ whole genome shotgun (WGS) entry which is preliminary data.</text>
</comment>
<dbReference type="InterPro" id="IPR008949">
    <property type="entry name" value="Isoprenoid_synthase_dom_sf"/>
</dbReference>
<evidence type="ECO:0000313" key="1">
    <source>
        <dbReference type="EMBL" id="KAJ3219461.1"/>
    </source>
</evidence>
<proteinExistence type="predicted"/>
<dbReference type="SUPFAM" id="SSF48576">
    <property type="entry name" value="Terpenoid synthases"/>
    <property type="match status" value="1"/>
</dbReference>